<evidence type="ECO:0000256" key="1">
    <source>
        <dbReference type="ARBA" id="ARBA00022763"/>
    </source>
</evidence>
<dbReference type="InterPro" id="IPR051912">
    <property type="entry name" value="Alkylbase_DNA_Glycosylase/TA"/>
</dbReference>
<evidence type="ECO:0000313" key="3">
    <source>
        <dbReference type="EMBL" id="KAK8937810.1"/>
    </source>
</evidence>
<gene>
    <name evidence="3" type="ORF">KSP40_PGU014677</name>
</gene>
<dbReference type="Proteomes" id="UP001412067">
    <property type="component" value="Unassembled WGS sequence"/>
</dbReference>
<dbReference type="PANTHER" id="PTHR43003">
    <property type="entry name" value="DNA-3-METHYLADENINE GLYCOSYLASE"/>
    <property type="match status" value="1"/>
</dbReference>
<comment type="caution">
    <text evidence="3">The sequence shown here is derived from an EMBL/GenBank/DDBJ whole genome shotgun (WGS) entry which is preliminary data.</text>
</comment>
<accession>A0ABR2LCK9</accession>
<evidence type="ECO:0008006" key="5">
    <source>
        <dbReference type="Google" id="ProtNLM"/>
    </source>
</evidence>
<proteinExistence type="predicted"/>
<evidence type="ECO:0000313" key="4">
    <source>
        <dbReference type="Proteomes" id="UP001412067"/>
    </source>
</evidence>
<protein>
    <recommendedName>
        <fullName evidence="5">Ribosomal protein S12</fullName>
    </recommendedName>
</protein>
<keyword evidence="1" id="KW-0227">DNA damage</keyword>
<keyword evidence="2" id="KW-0234">DNA repair</keyword>
<organism evidence="3 4">
    <name type="scientific">Platanthera guangdongensis</name>
    <dbReference type="NCBI Taxonomy" id="2320717"/>
    <lineage>
        <taxon>Eukaryota</taxon>
        <taxon>Viridiplantae</taxon>
        <taxon>Streptophyta</taxon>
        <taxon>Embryophyta</taxon>
        <taxon>Tracheophyta</taxon>
        <taxon>Spermatophyta</taxon>
        <taxon>Magnoliopsida</taxon>
        <taxon>Liliopsida</taxon>
        <taxon>Asparagales</taxon>
        <taxon>Orchidaceae</taxon>
        <taxon>Orchidoideae</taxon>
        <taxon>Orchideae</taxon>
        <taxon>Orchidinae</taxon>
        <taxon>Platanthera</taxon>
    </lineage>
</organism>
<name>A0ABR2LCK9_9ASPA</name>
<evidence type="ECO:0000256" key="2">
    <source>
        <dbReference type="ARBA" id="ARBA00023204"/>
    </source>
</evidence>
<reference evidence="3 4" key="1">
    <citation type="journal article" date="2022" name="Nat. Plants">
        <title>Genomes of leafy and leafless Platanthera orchids illuminate the evolution of mycoheterotrophy.</title>
        <authorList>
            <person name="Li M.H."/>
            <person name="Liu K.W."/>
            <person name="Li Z."/>
            <person name="Lu H.C."/>
            <person name="Ye Q.L."/>
            <person name="Zhang D."/>
            <person name="Wang J.Y."/>
            <person name="Li Y.F."/>
            <person name="Zhong Z.M."/>
            <person name="Liu X."/>
            <person name="Yu X."/>
            <person name="Liu D.K."/>
            <person name="Tu X.D."/>
            <person name="Liu B."/>
            <person name="Hao Y."/>
            <person name="Liao X.Y."/>
            <person name="Jiang Y.T."/>
            <person name="Sun W.H."/>
            <person name="Chen J."/>
            <person name="Chen Y.Q."/>
            <person name="Ai Y."/>
            <person name="Zhai J.W."/>
            <person name="Wu S.S."/>
            <person name="Zhou Z."/>
            <person name="Hsiao Y.Y."/>
            <person name="Wu W.L."/>
            <person name="Chen Y.Y."/>
            <person name="Lin Y.F."/>
            <person name="Hsu J.L."/>
            <person name="Li C.Y."/>
            <person name="Wang Z.W."/>
            <person name="Zhao X."/>
            <person name="Zhong W.Y."/>
            <person name="Ma X.K."/>
            <person name="Ma L."/>
            <person name="Huang J."/>
            <person name="Chen G.Z."/>
            <person name="Huang M.Z."/>
            <person name="Huang L."/>
            <person name="Peng D.H."/>
            <person name="Luo Y.B."/>
            <person name="Zou S.Q."/>
            <person name="Chen S.P."/>
            <person name="Lan S."/>
            <person name="Tsai W.C."/>
            <person name="Van de Peer Y."/>
            <person name="Liu Z.J."/>
        </authorList>
    </citation>
    <scope>NUCLEOTIDE SEQUENCE [LARGE SCALE GENOMIC DNA]</scope>
    <source>
        <strain evidence="3">Lor288</strain>
    </source>
</reference>
<sequence>MNSKILSQTTKIKFRSKKIRKSSSPSSAIEAIGPSKKPRILLPVITHQLSTPGELNSALRHLTAADSNLAGIIKSHDPPSFQNPNPFLSISRSIRPLPAARHKGRRIHLRRFLSLCGGEDSVVPDIIAALTPHQLCQIGIEGADAFPES</sequence>
<dbReference type="EMBL" id="JBBWWR010000021">
    <property type="protein sequence ID" value="KAK8937810.1"/>
    <property type="molecule type" value="Genomic_DNA"/>
</dbReference>
<dbReference type="PANTHER" id="PTHR43003:SF5">
    <property type="entry name" value="DNA-3-METHYLADENINE GLYCOSYLASE"/>
    <property type="match status" value="1"/>
</dbReference>
<keyword evidence="4" id="KW-1185">Reference proteome</keyword>